<keyword evidence="5" id="KW-1185">Reference proteome</keyword>
<feature type="domain" description="HPt" evidence="3">
    <location>
        <begin position="19"/>
        <end position="117"/>
    </location>
</feature>
<evidence type="ECO:0000259" key="3">
    <source>
        <dbReference type="PROSITE" id="PS50894"/>
    </source>
</evidence>
<evidence type="ECO:0000256" key="1">
    <source>
        <dbReference type="ARBA" id="ARBA00023012"/>
    </source>
</evidence>
<dbReference type="InterPro" id="IPR036641">
    <property type="entry name" value="HPT_dom_sf"/>
</dbReference>
<dbReference type="EMBL" id="BOPV01000001">
    <property type="protein sequence ID" value="GIL39732.1"/>
    <property type="molecule type" value="Genomic_DNA"/>
</dbReference>
<dbReference type="Pfam" id="PF01627">
    <property type="entry name" value="Hpt"/>
    <property type="match status" value="1"/>
</dbReference>
<proteinExistence type="predicted"/>
<name>A0A8S8XCD4_9PROT</name>
<dbReference type="GO" id="GO:0004672">
    <property type="term" value="F:protein kinase activity"/>
    <property type="evidence" value="ECO:0007669"/>
    <property type="project" value="UniProtKB-ARBA"/>
</dbReference>
<comment type="caution">
    <text evidence="2">Lacks conserved residue(s) required for the propagation of feature annotation.</text>
</comment>
<evidence type="ECO:0000313" key="5">
    <source>
        <dbReference type="Proteomes" id="UP000681075"/>
    </source>
</evidence>
<dbReference type="RefSeq" id="WP_420242843.1">
    <property type="nucleotide sequence ID" value="NZ_BOPV01000001.1"/>
</dbReference>
<accession>A0A8S8XCD4</accession>
<dbReference type="AlphaFoldDB" id="A0A8S8XCD4"/>
<dbReference type="Gene3D" id="1.20.120.160">
    <property type="entry name" value="HPT domain"/>
    <property type="match status" value="1"/>
</dbReference>
<gene>
    <name evidence="4" type="ORF">TMPK1_19690</name>
</gene>
<reference evidence="4" key="1">
    <citation type="submission" date="2021-02" db="EMBL/GenBank/DDBJ databases">
        <title>Genome sequence of Rhodospirillales sp. strain TMPK1 isolated from soil.</title>
        <authorList>
            <person name="Nakai R."/>
            <person name="Kusada H."/>
            <person name="Tamaki H."/>
        </authorList>
    </citation>
    <scope>NUCLEOTIDE SEQUENCE</scope>
    <source>
        <strain evidence="4">TMPK1</strain>
    </source>
</reference>
<evidence type="ECO:0000313" key="4">
    <source>
        <dbReference type="EMBL" id="GIL39732.1"/>
    </source>
</evidence>
<protein>
    <recommendedName>
        <fullName evidence="3">HPt domain-containing protein</fullName>
    </recommendedName>
</protein>
<keyword evidence="1" id="KW-0902">Two-component regulatory system</keyword>
<sequence length="121" mass="12790">MTHALLDDAHWGRLDRDLGAAQVEELRTLAARSLKAVLDGLEFATLHGARGDVRRGAERLAGTASMAGLPALTQAARALERAAERGEGTDAVMKPVRSLGQRSLDALSLLEPQPPSTPTSL</sequence>
<dbReference type="InterPro" id="IPR008207">
    <property type="entry name" value="Sig_transdc_His_kin_Hpt_dom"/>
</dbReference>
<dbReference type="PROSITE" id="PS50894">
    <property type="entry name" value="HPT"/>
    <property type="match status" value="1"/>
</dbReference>
<dbReference type="SUPFAM" id="SSF47226">
    <property type="entry name" value="Histidine-containing phosphotransfer domain, HPT domain"/>
    <property type="match status" value="1"/>
</dbReference>
<organism evidence="4 5">
    <name type="scientific">Roseiterribacter gracilis</name>
    <dbReference type="NCBI Taxonomy" id="2812848"/>
    <lineage>
        <taxon>Bacteria</taxon>
        <taxon>Pseudomonadati</taxon>
        <taxon>Pseudomonadota</taxon>
        <taxon>Alphaproteobacteria</taxon>
        <taxon>Rhodospirillales</taxon>
        <taxon>Roseiterribacteraceae</taxon>
        <taxon>Roseiterribacter</taxon>
    </lineage>
</organism>
<comment type="caution">
    <text evidence="4">The sequence shown here is derived from an EMBL/GenBank/DDBJ whole genome shotgun (WGS) entry which is preliminary data.</text>
</comment>
<dbReference type="Proteomes" id="UP000681075">
    <property type="component" value="Unassembled WGS sequence"/>
</dbReference>
<dbReference type="GO" id="GO:0000160">
    <property type="term" value="P:phosphorelay signal transduction system"/>
    <property type="evidence" value="ECO:0007669"/>
    <property type="project" value="UniProtKB-KW"/>
</dbReference>
<evidence type="ECO:0000256" key="2">
    <source>
        <dbReference type="PROSITE-ProRule" id="PRU00110"/>
    </source>
</evidence>